<comment type="caution">
    <text evidence="3">The sequence shown here is derived from an EMBL/GenBank/DDBJ whole genome shotgun (WGS) entry which is preliminary data.</text>
</comment>
<dbReference type="SUPFAM" id="SSF47413">
    <property type="entry name" value="lambda repressor-like DNA-binding domains"/>
    <property type="match status" value="1"/>
</dbReference>
<evidence type="ECO:0000313" key="3">
    <source>
        <dbReference type="EMBL" id="MBP1854026.1"/>
    </source>
</evidence>
<dbReference type="InterPro" id="IPR001387">
    <property type="entry name" value="Cro/C1-type_HTH"/>
</dbReference>
<evidence type="ECO:0000313" key="4">
    <source>
        <dbReference type="Proteomes" id="UP000767291"/>
    </source>
</evidence>
<dbReference type="Pfam" id="PF01381">
    <property type="entry name" value="HTH_3"/>
    <property type="match status" value="1"/>
</dbReference>
<reference evidence="3 4" key="1">
    <citation type="submission" date="2021-03" db="EMBL/GenBank/DDBJ databases">
        <title>Genomic Encyclopedia of Type Strains, Phase IV (KMG-IV): sequencing the most valuable type-strain genomes for metagenomic binning, comparative biology and taxonomic classification.</title>
        <authorList>
            <person name="Goeker M."/>
        </authorList>
    </citation>
    <scope>NUCLEOTIDE SEQUENCE [LARGE SCALE GENOMIC DNA]</scope>
    <source>
        <strain evidence="3 4">DSM 1289</strain>
    </source>
</reference>
<protein>
    <submittedName>
        <fullName evidence="3">Transcriptional regulator</fullName>
    </submittedName>
</protein>
<dbReference type="PANTHER" id="PTHR46558:SF3">
    <property type="entry name" value="TRANSCRIPTIONAL REGULATOR"/>
    <property type="match status" value="1"/>
</dbReference>
<organism evidence="3 4">
    <name type="scientific">Metaclostridioides mangenotii</name>
    <dbReference type="NCBI Taxonomy" id="1540"/>
    <lineage>
        <taxon>Bacteria</taxon>
        <taxon>Bacillati</taxon>
        <taxon>Bacillota</taxon>
        <taxon>Clostridia</taxon>
        <taxon>Peptostreptococcales</taxon>
        <taxon>Peptostreptococcaceae</taxon>
        <taxon>Metaclostridioides</taxon>
    </lineage>
</organism>
<sequence>MSLNLKIARIKKGYKQKELAEKIGVSRYYLSNLENGKKVNTNIKIMQKLSEILEVSVQELFFSEEE</sequence>
<dbReference type="PROSITE" id="PS50943">
    <property type="entry name" value="HTH_CROC1"/>
    <property type="match status" value="1"/>
</dbReference>
<accession>A0ABS4E7V8</accession>
<keyword evidence="4" id="KW-1185">Reference proteome</keyword>
<dbReference type="EMBL" id="JAGGJX010000001">
    <property type="protein sequence ID" value="MBP1854026.1"/>
    <property type="molecule type" value="Genomic_DNA"/>
</dbReference>
<keyword evidence="1" id="KW-0238">DNA-binding</keyword>
<gene>
    <name evidence="3" type="ORF">J2Z43_000416</name>
</gene>
<evidence type="ECO:0000256" key="1">
    <source>
        <dbReference type="ARBA" id="ARBA00023125"/>
    </source>
</evidence>
<feature type="domain" description="HTH cro/C1-type" evidence="2">
    <location>
        <begin position="5"/>
        <end position="60"/>
    </location>
</feature>
<dbReference type="SMART" id="SM00530">
    <property type="entry name" value="HTH_XRE"/>
    <property type="match status" value="1"/>
</dbReference>
<name>A0ABS4E7V8_9FIRM</name>
<proteinExistence type="predicted"/>
<dbReference type="InterPro" id="IPR010982">
    <property type="entry name" value="Lambda_DNA-bd_dom_sf"/>
</dbReference>
<evidence type="ECO:0000259" key="2">
    <source>
        <dbReference type="PROSITE" id="PS50943"/>
    </source>
</evidence>
<dbReference type="PANTHER" id="PTHR46558">
    <property type="entry name" value="TRACRIPTIONAL REGULATORY PROTEIN-RELATED-RELATED"/>
    <property type="match status" value="1"/>
</dbReference>
<dbReference type="Gene3D" id="1.10.260.40">
    <property type="entry name" value="lambda repressor-like DNA-binding domains"/>
    <property type="match status" value="1"/>
</dbReference>
<dbReference type="RefSeq" id="WP_209455612.1">
    <property type="nucleotide sequence ID" value="NZ_BAAACS010000017.1"/>
</dbReference>
<dbReference type="CDD" id="cd00093">
    <property type="entry name" value="HTH_XRE"/>
    <property type="match status" value="1"/>
</dbReference>
<dbReference type="Proteomes" id="UP000767291">
    <property type="component" value="Unassembled WGS sequence"/>
</dbReference>